<dbReference type="NCBIfam" id="TIGR04192">
    <property type="entry name" value="GRASP_w_spasm"/>
    <property type="match status" value="1"/>
</dbReference>
<name>A0A420AQS4_SPHD1</name>
<dbReference type="EMBL" id="RAPY01000004">
    <property type="protein sequence ID" value="RKE46831.1"/>
    <property type="molecule type" value="Genomic_DNA"/>
</dbReference>
<evidence type="ECO:0000313" key="2">
    <source>
        <dbReference type="Proteomes" id="UP000286246"/>
    </source>
</evidence>
<keyword evidence="2" id="KW-1185">Reference proteome</keyword>
<dbReference type="AlphaFoldDB" id="A0A420AQS4"/>
<protein>
    <submittedName>
        <fullName evidence="1">ATP-GRASP peptide maturase of grasp-with-spasm system</fullName>
    </submittedName>
</protein>
<dbReference type="SUPFAM" id="SSF56059">
    <property type="entry name" value="Glutathione synthetase ATP-binding domain-like"/>
    <property type="match status" value="1"/>
</dbReference>
<comment type="caution">
    <text evidence="1">The sequence shown here is derived from an EMBL/GenBank/DDBJ whole genome shotgun (WGS) entry which is preliminary data.</text>
</comment>
<proteinExistence type="predicted"/>
<sequence>MIIILSGDGDVSTDYVVEYLARLQHKFIRINSYDLLNDKLCISSKNGKTELILAGQLIDINDVGAVWYRKFGFFYKSEQYKKLTKIFNIDIANNISKEFTSVLETIVQILFDKNWLTHPSTIGINKFDVIRQAQRLQIDTPDSYLTNSKNYLQEILPTDEFITKSIRDPWIIRSGTKSIKRPYSMFTSILDQDEINQISAEFFPSLVQRKIDKEFELRVFYLAGIFYSMAIFSQLDSQTSIDFRRYNWQKPNRRTPYNLPFELKVKLKKLMRHYGFNCCSIDIIKGQDGKYYLLEINPTGQFGMVDFPCNYGLHMKVAQHLIYLDQKYHEKSKKTISTPDI</sequence>
<dbReference type="Proteomes" id="UP000286246">
    <property type="component" value="Unassembled WGS sequence"/>
</dbReference>
<dbReference type="InterPro" id="IPR026455">
    <property type="entry name" value="GRASP_w_spasm"/>
</dbReference>
<accession>A0A420AQS4</accession>
<dbReference type="OrthoDB" id="583309at2"/>
<dbReference type="RefSeq" id="WP_120260689.1">
    <property type="nucleotide sequence ID" value="NZ_RAPY01000004.1"/>
</dbReference>
<organism evidence="1 2">
    <name type="scientific">Sphingobacterium detergens</name>
    <dbReference type="NCBI Taxonomy" id="1145106"/>
    <lineage>
        <taxon>Bacteria</taxon>
        <taxon>Pseudomonadati</taxon>
        <taxon>Bacteroidota</taxon>
        <taxon>Sphingobacteriia</taxon>
        <taxon>Sphingobacteriales</taxon>
        <taxon>Sphingobacteriaceae</taxon>
        <taxon>Sphingobacterium</taxon>
    </lineage>
</organism>
<gene>
    <name evidence="1" type="ORF">DFQ12_3986</name>
</gene>
<evidence type="ECO:0000313" key="1">
    <source>
        <dbReference type="EMBL" id="RKE46831.1"/>
    </source>
</evidence>
<dbReference type="Gene3D" id="3.30.470.20">
    <property type="entry name" value="ATP-grasp fold, B domain"/>
    <property type="match status" value="1"/>
</dbReference>
<reference evidence="1 2" key="1">
    <citation type="submission" date="2018-09" db="EMBL/GenBank/DDBJ databases">
        <title>Genomic Encyclopedia of Type Strains, Phase III (KMG-III): the genomes of soil and plant-associated and newly described type strains.</title>
        <authorList>
            <person name="Whitman W."/>
        </authorList>
    </citation>
    <scope>NUCLEOTIDE SEQUENCE [LARGE SCALE GENOMIC DNA]</scope>
    <source>
        <strain evidence="1 2">CECT 7938</strain>
    </source>
</reference>